<feature type="binding site" evidence="7">
    <location>
        <position position="69"/>
    </location>
    <ligand>
        <name>Mg(2+)</name>
        <dbReference type="ChEBI" id="CHEBI:18420"/>
    </ligand>
</feature>
<dbReference type="InterPro" id="IPR029001">
    <property type="entry name" value="ITPase-like_fam"/>
</dbReference>
<dbReference type="Proteomes" id="UP001597641">
    <property type="component" value="Unassembled WGS sequence"/>
</dbReference>
<feature type="active site" description="Proton acceptor" evidence="7">
    <location>
        <position position="69"/>
    </location>
</feature>
<evidence type="ECO:0000256" key="1">
    <source>
        <dbReference type="ARBA" id="ARBA00008023"/>
    </source>
</evidence>
<dbReference type="EMBL" id="JBHUOX010000004">
    <property type="protein sequence ID" value="MFD3000224.1"/>
    <property type="molecule type" value="Genomic_DNA"/>
</dbReference>
<organism evidence="9 10">
    <name type="scientific">Pontibacter toksunensis</name>
    <dbReference type="NCBI Taxonomy" id="1332631"/>
    <lineage>
        <taxon>Bacteria</taxon>
        <taxon>Pseudomonadati</taxon>
        <taxon>Bacteroidota</taxon>
        <taxon>Cytophagia</taxon>
        <taxon>Cytophagales</taxon>
        <taxon>Hymenobacteraceae</taxon>
        <taxon>Pontibacter</taxon>
    </lineage>
</organism>
<dbReference type="Pfam" id="PF01725">
    <property type="entry name" value="Ham1p_like"/>
    <property type="match status" value="1"/>
</dbReference>
<evidence type="ECO:0000256" key="2">
    <source>
        <dbReference type="ARBA" id="ARBA00022723"/>
    </source>
</evidence>
<dbReference type="EC" id="3.6.1.66" evidence="7"/>
<comment type="caution">
    <text evidence="9">The sequence shown here is derived from an EMBL/GenBank/DDBJ whole genome shotgun (WGS) entry which is preliminary data.</text>
</comment>
<dbReference type="CDD" id="cd00515">
    <property type="entry name" value="HAM1"/>
    <property type="match status" value="1"/>
</dbReference>
<evidence type="ECO:0000313" key="10">
    <source>
        <dbReference type="Proteomes" id="UP001597641"/>
    </source>
</evidence>
<evidence type="ECO:0000256" key="7">
    <source>
        <dbReference type="HAMAP-Rule" id="MF_01405"/>
    </source>
</evidence>
<dbReference type="InterPro" id="IPR020922">
    <property type="entry name" value="dITP/XTP_pyrophosphatase"/>
</dbReference>
<feature type="binding site" evidence="7">
    <location>
        <begin position="177"/>
        <end position="178"/>
    </location>
    <ligand>
        <name>substrate</name>
    </ligand>
</feature>
<evidence type="ECO:0000256" key="5">
    <source>
        <dbReference type="ARBA" id="ARBA00022842"/>
    </source>
</evidence>
<gene>
    <name evidence="9" type="ORF">ACFS7Z_07615</name>
</gene>
<comment type="catalytic activity">
    <reaction evidence="7">
        <text>dITP + H2O = dIMP + diphosphate + H(+)</text>
        <dbReference type="Rhea" id="RHEA:28342"/>
        <dbReference type="ChEBI" id="CHEBI:15377"/>
        <dbReference type="ChEBI" id="CHEBI:15378"/>
        <dbReference type="ChEBI" id="CHEBI:33019"/>
        <dbReference type="ChEBI" id="CHEBI:61194"/>
        <dbReference type="ChEBI" id="CHEBI:61382"/>
        <dbReference type="EC" id="3.6.1.66"/>
    </reaction>
</comment>
<keyword evidence="5 7" id="KW-0460">Magnesium</keyword>
<comment type="catalytic activity">
    <reaction evidence="7">
        <text>ITP + H2O = IMP + diphosphate + H(+)</text>
        <dbReference type="Rhea" id="RHEA:29399"/>
        <dbReference type="ChEBI" id="CHEBI:15377"/>
        <dbReference type="ChEBI" id="CHEBI:15378"/>
        <dbReference type="ChEBI" id="CHEBI:33019"/>
        <dbReference type="ChEBI" id="CHEBI:58053"/>
        <dbReference type="ChEBI" id="CHEBI:61402"/>
        <dbReference type="EC" id="3.6.1.66"/>
    </reaction>
</comment>
<comment type="similarity">
    <text evidence="1 7 8">Belongs to the HAM1 NTPase family.</text>
</comment>
<name>A0ABW6BQW3_9BACT</name>
<feature type="binding site" evidence="7">
    <location>
        <position position="70"/>
    </location>
    <ligand>
        <name>substrate</name>
    </ligand>
</feature>
<dbReference type="RefSeq" id="WP_377482996.1">
    <property type="nucleotide sequence ID" value="NZ_JBHUOX010000004.1"/>
</dbReference>
<dbReference type="InterPro" id="IPR002637">
    <property type="entry name" value="RdgB/HAM1"/>
</dbReference>
<keyword evidence="10" id="KW-1185">Reference proteome</keyword>
<comment type="caution">
    <text evidence="7">Lacks conserved residue(s) required for the propagation of feature annotation.</text>
</comment>
<dbReference type="PANTHER" id="PTHR11067:SF9">
    <property type="entry name" value="INOSINE TRIPHOSPHATE PYROPHOSPHATASE"/>
    <property type="match status" value="1"/>
</dbReference>
<evidence type="ECO:0000256" key="4">
    <source>
        <dbReference type="ARBA" id="ARBA00022801"/>
    </source>
</evidence>
<comment type="subunit">
    <text evidence="7">Homodimer.</text>
</comment>
<comment type="cofactor">
    <cofactor evidence="7">
        <name>Mg(2+)</name>
        <dbReference type="ChEBI" id="CHEBI:18420"/>
    </cofactor>
    <text evidence="7">Binds 1 Mg(2+) ion per subunit.</text>
</comment>
<evidence type="ECO:0000256" key="3">
    <source>
        <dbReference type="ARBA" id="ARBA00022741"/>
    </source>
</evidence>
<keyword evidence="3 7" id="KW-0547">Nucleotide-binding</keyword>
<keyword evidence="2 7" id="KW-0479">Metal-binding</keyword>
<reference evidence="10" key="1">
    <citation type="journal article" date="2019" name="Int. J. Syst. Evol. Microbiol.">
        <title>The Global Catalogue of Microorganisms (GCM) 10K type strain sequencing project: providing services to taxonomists for standard genome sequencing and annotation.</title>
        <authorList>
            <consortium name="The Broad Institute Genomics Platform"/>
            <consortium name="The Broad Institute Genome Sequencing Center for Infectious Disease"/>
            <person name="Wu L."/>
            <person name="Ma J."/>
        </authorList>
    </citation>
    <scope>NUCLEOTIDE SEQUENCE [LARGE SCALE GENOMIC DNA]</scope>
    <source>
        <strain evidence="10">KCTC 23984</strain>
    </source>
</reference>
<feature type="binding site" evidence="7">
    <location>
        <begin position="149"/>
        <end position="152"/>
    </location>
    <ligand>
        <name>substrate</name>
    </ligand>
</feature>
<proteinExistence type="inferred from homology"/>
<dbReference type="PANTHER" id="PTHR11067">
    <property type="entry name" value="INOSINE TRIPHOSPHATE PYROPHOSPHATASE/HAM1 PROTEIN"/>
    <property type="match status" value="1"/>
</dbReference>
<feature type="binding site" evidence="7">
    <location>
        <position position="172"/>
    </location>
    <ligand>
        <name>substrate</name>
    </ligand>
</feature>
<dbReference type="Gene3D" id="3.90.950.10">
    <property type="match status" value="1"/>
</dbReference>
<dbReference type="NCBIfam" id="TIGR00042">
    <property type="entry name" value="RdgB/HAM1 family non-canonical purine NTP pyrophosphatase"/>
    <property type="match status" value="1"/>
</dbReference>
<sequence length="192" mass="21728">MKQLCFATNNKHKLAEVSQMLEGKYALLSLQDIGCHEELPEEQDTLEGNSRQKAEYVWQHYNVSCFADDTGLEVEALDGAPGVYSARYAGPQRSDSDNIRQLLQNLEPHDNRKARFRTSITLILDGEEHQFEGIVDGTISKEWKGNKGFGYDPVFVPDGYDRTFAEMSSEEKNAISHRGRAVQRLVTFLKAL</sequence>
<feature type="binding site" evidence="7">
    <location>
        <begin position="8"/>
        <end position="13"/>
    </location>
    <ligand>
        <name>substrate</name>
    </ligand>
</feature>
<evidence type="ECO:0000313" key="9">
    <source>
        <dbReference type="EMBL" id="MFD3000224.1"/>
    </source>
</evidence>
<dbReference type="HAMAP" id="MF_01405">
    <property type="entry name" value="Non_canon_purine_NTPase"/>
    <property type="match status" value="1"/>
</dbReference>
<keyword evidence="6 7" id="KW-0546">Nucleotide metabolism</keyword>
<accession>A0ABW6BQW3</accession>
<keyword evidence="4 7" id="KW-0378">Hydrolase</keyword>
<comment type="catalytic activity">
    <reaction evidence="7">
        <text>XTP + H2O = XMP + diphosphate + H(+)</text>
        <dbReference type="Rhea" id="RHEA:28610"/>
        <dbReference type="ChEBI" id="CHEBI:15377"/>
        <dbReference type="ChEBI" id="CHEBI:15378"/>
        <dbReference type="ChEBI" id="CHEBI:33019"/>
        <dbReference type="ChEBI" id="CHEBI:57464"/>
        <dbReference type="ChEBI" id="CHEBI:61314"/>
        <dbReference type="EC" id="3.6.1.66"/>
    </reaction>
</comment>
<evidence type="ECO:0000256" key="6">
    <source>
        <dbReference type="ARBA" id="ARBA00023080"/>
    </source>
</evidence>
<dbReference type="NCBIfam" id="NF011398">
    <property type="entry name" value="PRK14823.1"/>
    <property type="match status" value="1"/>
</dbReference>
<comment type="function">
    <text evidence="7">Pyrophosphatase that catalyzes the hydrolysis of nucleoside triphosphates to their monophosphate derivatives, with a high preference for the non-canonical purine nucleotides XTP (xanthosine triphosphate), dITP (deoxyinosine triphosphate) and ITP. Seems to function as a house-cleaning enzyme that removes non-canonical purine nucleotides from the nucleotide pool, thus preventing their incorporation into DNA/RNA and avoiding chromosomal lesions.</text>
</comment>
<protein>
    <recommendedName>
        <fullName evidence="7">dITP/XTP pyrophosphatase</fullName>
        <ecNumber evidence="7">3.6.1.66</ecNumber>
    </recommendedName>
    <alternativeName>
        <fullName evidence="7">Non-canonical purine NTP pyrophosphatase</fullName>
    </alternativeName>
    <alternativeName>
        <fullName evidence="7">Non-standard purine NTP pyrophosphatase</fullName>
    </alternativeName>
    <alternativeName>
        <fullName evidence="7">Nucleoside-triphosphate diphosphatase</fullName>
    </alternativeName>
    <alternativeName>
        <fullName evidence="7">Nucleoside-triphosphate pyrophosphatase</fullName>
        <shortName evidence="7">NTPase</shortName>
    </alternativeName>
</protein>
<dbReference type="SUPFAM" id="SSF52972">
    <property type="entry name" value="ITPase-like"/>
    <property type="match status" value="1"/>
</dbReference>
<evidence type="ECO:0000256" key="8">
    <source>
        <dbReference type="RuleBase" id="RU003781"/>
    </source>
</evidence>